<name>A0A4V3E146_9SPHI</name>
<evidence type="ECO:0000313" key="1">
    <source>
        <dbReference type="EMBL" id="TDS11818.1"/>
    </source>
</evidence>
<proteinExistence type="predicted"/>
<dbReference type="OrthoDB" id="761393at2"/>
<accession>A0A4V3E146</accession>
<organism evidence="1 2">
    <name type="scientific">Sphingobacterium paludis</name>
    <dbReference type="NCBI Taxonomy" id="1476465"/>
    <lineage>
        <taxon>Bacteria</taxon>
        <taxon>Pseudomonadati</taxon>
        <taxon>Bacteroidota</taxon>
        <taxon>Sphingobacteriia</taxon>
        <taxon>Sphingobacteriales</taxon>
        <taxon>Sphingobacteriaceae</taxon>
        <taxon>Sphingobacterium</taxon>
    </lineage>
</organism>
<evidence type="ECO:0008006" key="3">
    <source>
        <dbReference type="Google" id="ProtNLM"/>
    </source>
</evidence>
<reference evidence="1 2" key="1">
    <citation type="submission" date="2019-03" db="EMBL/GenBank/DDBJ databases">
        <title>Genomic Encyclopedia of Type Strains, Phase III (KMG-III): the genomes of soil and plant-associated and newly described type strains.</title>
        <authorList>
            <person name="Whitman W."/>
        </authorList>
    </citation>
    <scope>NUCLEOTIDE SEQUENCE [LARGE SCALE GENOMIC DNA]</scope>
    <source>
        <strain evidence="1 2">CGMCC 1.12801</strain>
    </source>
</reference>
<keyword evidence="2" id="KW-1185">Reference proteome</keyword>
<comment type="caution">
    <text evidence="1">The sequence shown here is derived from an EMBL/GenBank/DDBJ whole genome shotgun (WGS) entry which is preliminary data.</text>
</comment>
<evidence type="ECO:0000313" key="2">
    <source>
        <dbReference type="Proteomes" id="UP000294752"/>
    </source>
</evidence>
<sequence length="447" mass="50582">MEEMPELNKEAIENAIRAIEQADLGTITINELSKILEPLFIGYQTTVPIFHPPIHIFRGRACGKPTNLKDLVYPPLDVITTMGRANDIGEQVFYGSVGRGVPIAELNLKVGDTFMLSFWRTTDQILLNHIGFTMQAFAELDSSRSIDDLHQVYTFVEQTGSANELNQVVYNYLASVFTKSVEKLGLNYYKLSIAIAKHLMDAEIFDGIMFPTVARSAKAENVVLKRTTTDNKLKLVYVQFCEMTSISQNGDYNFDLLDTATEYDREGSLLWTGRSLSFSSSGNASFKYDNDDWFATDSQGNPLYPTADGELLVPLSPFERLHSGHMSKWIALSINHKYSSQTEVNIPVRIIIGFDLEAGERYFSCYVSENQNPMGLVHCIIQNHEKYTTLNPENAELFLNDNPKGTNQLPFKNKFIIFSCSNFDADELRNNFPNDYQIDVYFDNSQV</sequence>
<gene>
    <name evidence="1" type="ORF">B0I21_107168</name>
</gene>
<dbReference type="AlphaFoldDB" id="A0A4V3E146"/>
<protein>
    <recommendedName>
        <fullName evidence="3">RES domain-containing protein</fullName>
    </recommendedName>
</protein>
<dbReference type="EMBL" id="SNZV01000007">
    <property type="protein sequence ID" value="TDS11818.1"/>
    <property type="molecule type" value="Genomic_DNA"/>
</dbReference>
<dbReference type="RefSeq" id="WP_133641272.1">
    <property type="nucleotide sequence ID" value="NZ_SNZV01000007.1"/>
</dbReference>
<dbReference type="Proteomes" id="UP000294752">
    <property type="component" value="Unassembled WGS sequence"/>
</dbReference>